<organism evidence="1 2">
    <name type="scientific">Bythopirellula goksoeyrii</name>
    <dbReference type="NCBI Taxonomy" id="1400387"/>
    <lineage>
        <taxon>Bacteria</taxon>
        <taxon>Pseudomonadati</taxon>
        <taxon>Planctomycetota</taxon>
        <taxon>Planctomycetia</taxon>
        <taxon>Pirellulales</taxon>
        <taxon>Lacipirellulaceae</taxon>
        <taxon>Bythopirellula</taxon>
    </lineage>
</organism>
<dbReference type="KEGG" id="bgok:Pr1d_49550"/>
<sequence>MVAQWDNINQLCDIVRETSFAIHSYHRNGHLEKIYENALVHRLRSQGLCVLQQHPLNVLDEDGTILGEYYADLFIEGQLIVELKAARSICDEYVAQLLGYLKSSRIETGLLINFGSPKLYVKKYLMTPQDI</sequence>
<name>A0A5B9QI25_9BACT</name>
<proteinExistence type="predicted"/>
<dbReference type="RefSeq" id="WP_148075815.1">
    <property type="nucleotide sequence ID" value="NZ_CP042913.1"/>
</dbReference>
<dbReference type="InterPro" id="IPR026350">
    <property type="entry name" value="GxxExxY"/>
</dbReference>
<gene>
    <name evidence="1" type="ORF">Pr1d_49550</name>
</gene>
<dbReference type="Pfam" id="PF13366">
    <property type="entry name" value="PDDEXK_3"/>
    <property type="match status" value="1"/>
</dbReference>
<protein>
    <recommendedName>
        <fullName evidence="3">GxxExxY protein</fullName>
    </recommendedName>
</protein>
<evidence type="ECO:0008006" key="3">
    <source>
        <dbReference type="Google" id="ProtNLM"/>
    </source>
</evidence>
<dbReference type="NCBIfam" id="TIGR04256">
    <property type="entry name" value="GxxExxY"/>
    <property type="match status" value="1"/>
</dbReference>
<evidence type="ECO:0000313" key="1">
    <source>
        <dbReference type="EMBL" id="QEG37609.1"/>
    </source>
</evidence>
<keyword evidence="2" id="KW-1185">Reference proteome</keyword>
<reference evidence="1 2" key="1">
    <citation type="submission" date="2019-08" db="EMBL/GenBank/DDBJ databases">
        <title>Deep-cultivation of Planctomycetes and their phenomic and genomic characterization uncovers novel biology.</title>
        <authorList>
            <person name="Wiegand S."/>
            <person name="Jogler M."/>
            <person name="Boedeker C."/>
            <person name="Pinto D."/>
            <person name="Vollmers J."/>
            <person name="Rivas-Marin E."/>
            <person name="Kohn T."/>
            <person name="Peeters S.H."/>
            <person name="Heuer A."/>
            <person name="Rast P."/>
            <person name="Oberbeckmann S."/>
            <person name="Bunk B."/>
            <person name="Jeske O."/>
            <person name="Meyerdierks A."/>
            <person name="Storesund J.E."/>
            <person name="Kallscheuer N."/>
            <person name="Luecker S."/>
            <person name="Lage O.M."/>
            <person name="Pohl T."/>
            <person name="Merkel B.J."/>
            <person name="Hornburger P."/>
            <person name="Mueller R.-W."/>
            <person name="Bruemmer F."/>
            <person name="Labrenz M."/>
            <person name="Spormann A.M."/>
            <person name="Op den Camp H."/>
            <person name="Overmann J."/>
            <person name="Amann R."/>
            <person name="Jetten M.S.M."/>
            <person name="Mascher T."/>
            <person name="Medema M.H."/>
            <person name="Devos D.P."/>
            <person name="Kaster A.-K."/>
            <person name="Ovreas L."/>
            <person name="Rohde M."/>
            <person name="Galperin M.Y."/>
            <person name="Jogler C."/>
        </authorList>
    </citation>
    <scope>NUCLEOTIDE SEQUENCE [LARGE SCALE GENOMIC DNA]</scope>
    <source>
        <strain evidence="1 2">Pr1d</strain>
    </source>
</reference>
<dbReference type="OrthoDB" id="9798792at2"/>
<accession>A0A5B9QI25</accession>
<dbReference type="Proteomes" id="UP000323917">
    <property type="component" value="Chromosome"/>
</dbReference>
<dbReference type="AlphaFoldDB" id="A0A5B9QI25"/>
<dbReference type="EMBL" id="CP042913">
    <property type="protein sequence ID" value="QEG37609.1"/>
    <property type="molecule type" value="Genomic_DNA"/>
</dbReference>
<evidence type="ECO:0000313" key="2">
    <source>
        <dbReference type="Proteomes" id="UP000323917"/>
    </source>
</evidence>